<feature type="region of interest" description="Disordered" evidence="1">
    <location>
        <begin position="180"/>
        <end position="205"/>
    </location>
</feature>
<dbReference type="PANTHER" id="PTHR21310">
    <property type="entry name" value="AMINOGLYCOSIDE PHOSPHOTRANSFERASE-RELATED-RELATED"/>
    <property type="match status" value="1"/>
</dbReference>
<dbReference type="PANTHER" id="PTHR21310:SF58">
    <property type="entry name" value="AMINOGLYCOSIDE PHOSPHOTRANSFERASE DOMAIN-CONTAINING PROTEIN"/>
    <property type="match status" value="1"/>
</dbReference>
<dbReference type="InterPro" id="IPR011009">
    <property type="entry name" value="Kinase-like_dom_sf"/>
</dbReference>
<dbReference type="CDD" id="cd05120">
    <property type="entry name" value="APH_ChoK_like"/>
    <property type="match status" value="1"/>
</dbReference>
<name>A0AA39IDU0_9AGAR</name>
<keyword evidence="4" id="KW-1185">Reference proteome</keyword>
<dbReference type="SUPFAM" id="SSF56112">
    <property type="entry name" value="Protein kinase-like (PK-like)"/>
    <property type="match status" value="1"/>
</dbReference>
<organism evidence="3 4">
    <name type="scientific">Armillaria borealis</name>
    <dbReference type="NCBI Taxonomy" id="47425"/>
    <lineage>
        <taxon>Eukaryota</taxon>
        <taxon>Fungi</taxon>
        <taxon>Dikarya</taxon>
        <taxon>Basidiomycota</taxon>
        <taxon>Agaricomycotina</taxon>
        <taxon>Agaricomycetes</taxon>
        <taxon>Agaricomycetidae</taxon>
        <taxon>Agaricales</taxon>
        <taxon>Marasmiineae</taxon>
        <taxon>Physalacriaceae</taxon>
        <taxon>Armillaria</taxon>
    </lineage>
</organism>
<dbReference type="InterPro" id="IPR002575">
    <property type="entry name" value="Aminoglycoside_PTrfase"/>
</dbReference>
<keyword evidence="3" id="KW-0808">Transferase</keyword>
<evidence type="ECO:0000259" key="2">
    <source>
        <dbReference type="Pfam" id="PF01636"/>
    </source>
</evidence>
<evidence type="ECO:0000313" key="3">
    <source>
        <dbReference type="EMBL" id="KAK0421815.1"/>
    </source>
</evidence>
<evidence type="ECO:0000313" key="4">
    <source>
        <dbReference type="Proteomes" id="UP001175226"/>
    </source>
</evidence>
<dbReference type="Gene3D" id="3.90.1200.10">
    <property type="match status" value="1"/>
</dbReference>
<dbReference type="GO" id="GO:0016301">
    <property type="term" value="F:kinase activity"/>
    <property type="evidence" value="ECO:0007669"/>
    <property type="project" value="UniProtKB-KW"/>
</dbReference>
<feature type="compositionally biased region" description="Basic and acidic residues" evidence="1">
    <location>
        <begin position="189"/>
        <end position="205"/>
    </location>
</feature>
<dbReference type="Pfam" id="PF01636">
    <property type="entry name" value="APH"/>
    <property type="match status" value="1"/>
</dbReference>
<feature type="domain" description="Aminoglycoside phosphotransferase" evidence="2">
    <location>
        <begin position="1"/>
        <end position="149"/>
    </location>
</feature>
<sequence length="205" mass="23387">MDRIPGVVLDDVWRDMSLDDKIAIAAQLKDYFDQLRAIPPPKSPSICSVTGGPIICSRLHAHMEWCGPYRDEEHLNTQLRRRHPVEDFDPVVQASQKLAHPLVFTHNDFSPRNVMVMETPAGWKVTGIIDWECAGWLPSYWDYCKAVNWNALNASCGLWNWEGWIPKIIEPFEQPKRISSCAGQTIDQPRPDAPDKQGLDEIDKP</sequence>
<proteinExistence type="predicted"/>
<dbReference type="EMBL" id="JAUEPT010000283">
    <property type="protein sequence ID" value="KAK0421815.1"/>
    <property type="molecule type" value="Genomic_DNA"/>
</dbReference>
<protein>
    <submittedName>
        <fullName evidence="3">Kinase-like domain-containing protein</fullName>
    </submittedName>
</protein>
<comment type="caution">
    <text evidence="3">The sequence shown here is derived from an EMBL/GenBank/DDBJ whole genome shotgun (WGS) entry which is preliminary data.</text>
</comment>
<accession>A0AA39IDU0</accession>
<gene>
    <name evidence="3" type="ORF">EV421DRAFT_1745907</name>
</gene>
<dbReference type="Proteomes" id="UP001175226">
    <property type="component" value="Unassembled WGS sequence"/>
</dbReference>
<evidence type="ECO:0000256" key="1">
    <source>
        <dbReference type="SAM" id="MobiDB-lite"/>
    </source>
</evidence>
<keyword evidence="3" id="KW-0418">Kinase</keyword>
<dbReference type="InterPro" id="IPR051678">
    <property type="entry name" value="AGP_Transferase"/>
</dbReference>
<dbReference type="AlphaFoldDB" id="A0AA39IDU0"/>
<reference evidence="3" key="1">
    <citation type="submission" date="2023-06" db="EMBL/GenBank/DDBJ databases">
        <authorList>
            <consortium name="Lawrence Berkeley National Laboratory"/>
            <person name="Ahrendt S."/>
            <person name="Sahu N."/>
            <person name="Indic B."/>
            <person name="Wong-Bajracharya J."/>
            <person name="Merenyi Z."/>
            <person name="Ke H.-M."/>
            <person name="Monk M."/>
            <person name="Kocsube S."/>
            <person name="Drula E."/>
            <person name="Lipzen A."/>
            <person name="Balint B."/>
            <person name="Henrissat B."/>
            <person name="Andreopoulos B."/>
            <person name="Martin F.M."/>
            <person name="Harder C.B."/>
            <person name="Rigling D."/>
            <person name="Ford K.L."/>
            <person name="Foster G.D."/>
            <person name="Pangilinan J."/>
            <person name="Papanicolaou A."/>
            <person name="Barry K."/>
            <person name="LaButti K."/>
            <person name="Viragh M."/>
            <person name="Koriabine M."/>
            <person name="Yan M."/>
            <person name="Riley R."/>
            <person name="Champramary S."/>
            <person name="Plett K.L."/>
            <person name="Tsai I.J."/>
            <person name="Slot J."/>
            <person name="Sipos G."/>
            <person name="Plett J."/>
            <person name="Nagy L.G."/>
            <person name="Grigoriev I.V."/>
        </authorList>
    </citation>
    <scope>NUCLEOTIDE SEQUENCE</scope>
    <source>
        <strain evidence="3">FPL87.14</strain>
    </source>
</reference>